<organism evidence="3 4">
    <name type="scientific">Petrolisthes manimaculis</name>
    <dbReference type="NCBI Taxonomy" id="1843537"/>
    <lineage>
        <taxon>Eukaryota</taxon>
        <taxon>Metazoa</taxon>
        <taxon>Ecdysozoa</taxon>
        <taxon>Arthropoda</taxon>
        <taxon>Crustacea</taxon>
        <taxon>Multicrustacea</taxon>
        <taxon>Malacostraca</taxon>
        <taxon>Eumalacostraca</taxon>
        <taxon>Eucarida</taxon>
        <taxon>Decapoda</taxon>
        <taxon>Pleocyemata</taxon>
        <taxon>Anomura</taxon>
        <taxon>Galatheoidea</taxon>
        <taxon>Porcellanidae</taxon>
        <taxon>Petrolisthes</taxon>
    </lineage>
</organism>
<reference evidence="3" key="1">
    <citation type="submission" date="2023-11" db="EMBL/GenBank/DDBJ databases">
        <title>Genome assemblies of two species of porcelain crab, Petrolisthes cinctipes and Petrolisthes manimaculis (Anomura: Porcellanidae).</title>
        <authorList>
            <person name="Angst P."/>
        </authorList>
    </citation>
    <scope>NUCLEOTIDE SEQUENCE</scope>
    <source>
        <strain evidence="3">PB745_02</strain>
        <tissue evidence="3">Gill</tissue>
    </source>
</reference>
<comment type="caution">
    <text evidence="3">The sequence shown here is derived from an EMBL/GenBank/DDBJ whole genome shotgun (WGS) entry which is preliminary data.</text>
</comment>
<dbReference type="PRINTS" id="PR00550">
    <property type="entry name" value="HYPRGLYCEMIC"/>
</dbReference>
<dbReference type="Proteomes" id="UP001292094">
    <property type="component" value="Unassembled WGS sequence"/>
</dbReference>
<feature type="disulfide bond" evidence="2">
    <location>
        <begin position="93"/>
        <end position="120"/>
    </location>
</feature>
<sequence>MIVVAVLMITSCDCRAHHHSDTLPYAAHSLHAPTTSLVTAAESIKREVISRPLRSTVKSRRRLFQKRSISSPSCKGVYSRNMWSQLSQACLDCQNLFREKNMASKCSEGCYNNDTFSTTCCTSHHYSNSLTQVGFMVN</sequence>
<feature type="disulfide bond" evidence="2">
    <location>
        <begin position="90"/>
        <end position="106"/>
    </location>
</feature>
<dbReference type="SUPFAM" id="SSF81778">
    <property type="entry name" value="Crustacean CHH/MIH/GIH neurohormone"/>
    <property type="match status" value="1"/>
</dbReference>
<accession>A0AAE1PXW4</accession>
<feature type="disulfide bond" evidence="2">
    <location>
        <begin position="74"/>
        <end position="110"/>
    </location>
</feature>
<keyword evidence="4" id="KW-1185">Reference proteome</keyword>
<dbReference type="Pfam" id="PF01147">
    <property type="entry name" value="Crust_neurohorm"/>
    <property type="match status" value="1"/>
</dbReference>
<evidence type="ECO:0000256" key="1">
    <source>
        <dbReference type="ARBA" id="ARBA00005447"/>
    </source>
</evidence>
<dbReference type="InterPro" id="IPR035957">
    <property type="entry name" value="Crust_neurohorm_sf"/>
</dbReference>
<dbReference type="InterPro" id="IPR001166">
    <property type="entry name" value="Hyperglycemic"/>
</dbReference>
<dbReference type="Gene3D" id="1.10.2010.10">
    <property type="entry name" value="Crustacean CHH/MIH/GIH neurohormone"/>
    <property type="match status" value="1"/>
</dbReference>
<proteinExistence type="inferred from homology"/>
<dbReference type="InterPro" id="IPR031098">
    <property type="entry name" value="Crust_neurohorm"/>
</dbReference>
<gene>
    <name evidence="3" type="ORF">Pmani_012069</name>
</gene>
<protein>
    <submittedName>
        <fullName evidence="3">Uncharacterized protein</fullName>
    </submittedName>
</protein>
<dbReference type="EMBL" id="JAWZYT010000984">
    <property type="protein sequence ID" value="KAK4316815.1"/>
    <property type="molecule type" value="Genomic_DNA"/>
</dbReference>
<keyword evidence="2" id="KW-1015">Disulfide bond</keyword>
<name>A0AAE1PXW4_9EUCA</name>
<comment type="similarity">
    <text evidence="1">Belongs to the arthropod CHH/MIH/GIH/VIH hormone family.</text>
</comment>
<evidence type="ECO:0000313" key="3">
    <source>
        <dbReference type="EMBL" id="KAK4316815.1"/>
    </source>
</evidence>
<dbReference type="GO" id="GO:0005576">
    <property type="term" value="C:extracellular region"/>
    <property type="evidence" value="ECO:0007669"/>
    <property type="project" value="InterPro"/>
</dbReference>
<dbReference type="AlphaFoldDB" id="A0AAE1PXW4"/>
<evidence type="ECO:0000256" key="2">
    <source>
        <dbReference type="PIRSR" id="PIRSR631098-51"/>
    </source>
</evidence>
<dbReference type="GO" id="GO:0005184">
    <property type="term" value="F:neuropeptide hormone activity"/>
    <property type="evidence" value="ECO:0007669"/>
    <property type="project" value="InterPro"/>
</dbReference>
<evidence type="ECO:0000313" key="4">
    <source>
        <dbReference type="Proteomes" id="UP001292094"/>
    </source>
</evidence>